<dbReference type="InterPro" id="IPR017819">
    <property type="entry name" value="Plasmid_partition_RepB"/>
</dbReference>
<dbReference type="AlphaFoldDB" id="A0A316C4I1"/>
<dbReference type="STRING" id="1192868.GCA_000304395_02235"/>
<feature type="domain" description="ParB-like N-terminal" evidence="3">
    <location>
        <begin position="83"/>
        <end position="177"/>
    </location>
</feature>
<dbReference type="Gene3D" id="3.90.1530.30">
    <property type="match status" value="1"/>
</dbReference>
<protein>
    <submittedName>
        <fullName evidence="4">ParB family chromosome partitioning protein</fullName>
    </submittedName>
</protein>
<sequence length="347" mass="38093">MSGLNRKDQLKALFGMDQPAQLAPASLPQPAAPAPSSAPQPAPAPRSASGAVKAMGLSLGGLSRELEDARKLKESLEAGERIVEIDPKLVDASFITDRLSFEDRHDPEFAALVESIRASGQQVPVLVRPHPEKPGRFQAAYGHRRLRAVLRLELPLRAIVRNLTDAELVLAQGKENTERRNLSFIERALFAHALIRHGFERGVVQEALSLHKADMTRYLQVAEALPVQVANAIGPAPKAGRARWMELAEMLKGEAARVKADDEITSQRFKAVDSDARFAMLFNRLARRPKPQPATEIRDAGGKVFARLGNLAKTPRLELVSAPKGFAEFLGEELPALLERFEQQRGE</sequence>
<dbReference type="Proteomes" id="UP000245396">
    <property type="component" value="Unassembled WGS sequence"/>
</dbReference>
<name>A0A316C4I1_PSESE</name>
<dbReference type="InterPro" id="IPR003115">
    <property type="entry name" value="ParB_N"/>
</dbReference>
<dbReference type="InterPro" id="IPR037972">
    <property type="entry name" value="RepB_N"/>
</dbReference>
<evidence type="ECO:0000313" key="5">
    <source>
        <dbReference type="Proteomes" id="UP000245396"/>
    </source>
</evidence>
<feature type="compositionally biased region" description="Low complexity" evidence="2">
    <location>
        <begin position="18"/>
        <end position="29"/>
    </location>
</feature>
<comment type="caution">
    <text evidence="4">The sequence shown here is derived from an EMBL/GenBank/DDBJ whole genome shotgun (WGS) entry which is preliminary data.</text>
</comment>
<evidence type="ECO:0000256" key="1">
    <source>
        <dbReference type="ARBA" id="ARBA00006295"/>
    </source>
</evidence>
<dbReference type="Pfam" id="PF02195">
    <property type="entry name" value="ParB_N"/>
    <property type="match status" value="1"/>
</dbReference>
<organism evidence="4 5">
    <name type="scientific">Pseudaminobacter salicylatoxidans</name>
    <dbReference type="NCBI Taxonomy" id="93369"/>
    <lineage>
        <taxon>Bacteria</taxon>
        <taxon>Pseudomonadati</taxon>
        <taxon>Pseudomonadota</taxon>
        <taxon>Alphaproteobacteria</taxon>
        <taxon>Hyphomicrobiales</taxon>
        <taxon>Phyllobacteriaceae</taxon>
        <taxon>Pseudaminobacter</taxon>
    </lineage>
</organism>
<dbReference type="NCBIfam" id="TIGR03454">
    <property type="entry name" value="partition_RepB"/>
    <property type="match status" value="1"/>
</dbReference>
<comment type="similarity">
    <text evidence="1">Belongs to the ParB family.</text>
</comment>
<dbReference type="InterPro" id="IPR036086">
    <property type="entry name" value="ParB/Sulfiredoxin_sf"/>
</dbReference>
<reference evidence="4 5" key="1">
    <citation type="submission" date="2018-05" db="EMBL/GenBank/DDBJ databases">
        <title>Genomic Encyclopedia of Type Strains, Phase IV (KMG-IV): sequencing the most valuable type-strain genomes for metagenomic binning, comparative biology and taxonomic classification.</title>
        <authorList>
            <person name="Goeker M."/>
        </authorList>
    </citation>
    <scope>NUCLEOTIDE SEQUENCE [LARGE SCALE GENOMIC DNA]</scope>
    <source>
        <strain evidence="4 5">DSM 6986</strain>
    </source>
</reference>
<dbReference type="SUPFAM" id="SSF109709">
    <property type="entry name" value="KorB DNA-binding domain-like"/>
    <property type="match status" value="1"/>
</dbReference>
<dbReference type="PANTHER" id="PTHR33375">
    <property type="entry name" value="CHROMOSOME-PARTITIONING PROTEIN PARB-RELATED"/>
    <property type="match status" value="1"/>
</dbReference>
<dbReference type="InterPro" id="IPR050336">
    <property type="entry name" value="Chromosome_partition/occlusion"/>
</dbReference>
<keyword evidence="5" id="KW-1185">Reference proteome</keyword>
<dbReference type="GO" id="GO:0003677">
    <property type="term" value="F:DNA binding"/>
    <property type="evidence" value="ECO:0007669"/>
    <property type="project" value="InterPro"/>
</dbReference>
<gene>
    <name evidence="4" type="ORF">C7441_105227</name>
</gene>
<feature type="compositionally biased region" description="Pro residues" evidence="2">
    <location>
        <begin position="30"/>
        <end position="44"/>
    </location>
</feature>
<evidence type="ECO:0000313" key="4">
    <source>
        <dbReference type="EMBL" id="PWJ84610.1"/>
    </source>
</evidence>
<dbReference type="PANTHER" id="PTHR33375:SF1">
    <property type="entry name" value="CHROMOSOME-PARTITIONING PROTEIN PARB-RELATED"/>
    <property type="match status" value="1"/>
</dbReference>
<dbReference type="EMBL" id="QGGG01000005">
    <property type="protein sequence ID" value="PWJ84610.1"/>
    <property type="molecule type" value="Genomic_DNA"/>
</dbReference>
<evidence type="ECO:0000259" key="3">
    <source>
        <dbReference type="SMART" id="SM00470"/>
    </source>
</evidence>
<dbReference type="GO" id="GO:0005694">
    <property type="term" value="C:chromosome"/>
    <property type="evidence" value="ECO:0007669"/>
    <property type="project" value="TreeGrafter"/>
</dbReference>
<evidence type="ECO:0000256" key="2">
    <source>
        <dbReference type="SAM" id="MobiDB-lite"/>
    </source>
</evidence>
<dbReference type="SMART" id="SM00470">
    <property type="entry name" value="ParB"/>
    <property type="match status" value="1"/>
</dbReference>
<dbReference type="Gene3D" id="1.10.10.2830">
    <property type="match status" value="1"/>
</dbReference>
<dbReference type="CDD" id="cd16405">
    <property type="entry name" value="RepB_like_N"/>
    <property type="match status" value="1"/>
</dbReference>
<dbReference type="RefSeq" id="WP_109612643.1">
    <property type="nucleotide sequence ID" value="NZ_QGGG01000005.1"/>
</dbReference>
<dbReference type="SUPFAM" id="SSF110849">
    <property type="entry name" value="ParB/Sulfiredoxin"/>
    <property type="match status" value="1"/>
</dbReference>
<accession>A0A316C4I1</accession>
<dbReference type="Pfam" id="PF07506">
    <property type="entry name" value="RepB"/>
    <property type="match status" value="1"/>
</dbReference>
<feature type="region of interest" description="Disordered" evidence="2">
    <location>
        <begin position="1"/>
        <end position="52"/>
    </location>
</feature>
<dbReference type="NCBIfam" id="TIGR00180">
    <property type="entry name" value="parB_part"/>
    <property type="match status" value="1"/>
</dbReference>
<dbReference type="OrthoDB" id="7908920at2"/>
<proteinExistence type="inferred from homology"/>
<dbReference type="InterPro" id="IPR004437">
    <property type="entry name" value="ParB/RepB/Spo0J"/>
</dbReference>
<dbReference type="InterPro" id="IPR011111">
    <property type="entry name" value="Plasmid_RepB"/>
</dbReference>
<dbReference type="GO" id="GO:0007059">
    <property type="term" value="P:chromosome segregation"/>
    <property type="evidence" value="ECO:0007669"/>
    <property type="project" value="TreeGrafter"/>
</dbReference>
<feature type="compositionally biased region" description="Basic and acidic residues" evidence="2">
    <location>
        <begin position="1"/>
        <end position="10"/>
    </location>
</feature>